<evidence type="ECO:0000313" key="1">
    <source>
        <dbReference type="EMBL" id="SNS04050.1"/>
    </source>
</evidence>
<dbReference type="RefSeq" id="WP_089205756.1">
    <property type="nucleotide sequence ID" value="NZ_FZOD01000003.1"/>
</dbReference>
<dbReference type="AlphaFoldDB" id="A0A239B857"/>
<organism evidence="1 2">
    <name type="scientific">Streptosporangium subroseum</name>
    <dbReference type="NCBI Taxonomy" id="106412"/>
    <lineage>
        <taxon>Bacteria</taxon>
        <taxon>Bacillati</taxon>
        <taxon>Actinomycetota</taxon>
        <taxon>Actinomycetes</taxon>
        <taxon>Streptosporangiales</taxon>
        <taxon>Streptosporangiaceae</taxon>
        <taxon>Streptosporangium</taxon>
    </lineage>
</organism>
<gene>
    <name evidence="1" type="ORF">SAMN05216276_100327</name>
</gene>
<protein>
    <submittedName>
        <fullName evidence="1">Uncharacterized protein</fullName>
    </submittedName>
</protein>
<dbReference type="InterPro" id="IPR045948">
    <property type="entry name" value="DUF6368"/>
</dbReference>
<dbReference type="OrthoDB" id="4169843at2"/>
<keyword evidence="2" id="KW-1185">Reference proteome</keyword>
<dbReference type="Pfam" id="PF19895">
    <property type="entry name" value="DUF6368"/>
    <property type="match status" value="1"/>
</dbReference>
<dbReference type="EMBL" id="FZOD01000003">
    <property type="protein sequence ID" value="SNS04050.1"/>
    <property type="molecule type" value="Genomic_DNA"/>
</dbReference>
<proteinExistence type="predicted"/>
<dbReference type="Proteomes" id="UP000198282">
    <property type="component" value="Unassembled WGS sequence"/>
</dbReference>
<evidence type="ECO:0000313" key="2">
    <source>
        <dbReference type="Proteomes" id="UP000198282"/>
    </source>
</evidence>
<accession>A0A239B857</accession>
<name>A0A239B857_9ACTN</name>
<reference evidence="1 2" key="1">
    <citation type="submission" date="2017-06" db="EMBL/GenBank/DDBJ databases">
        <authorList>
            <person name="Kim H.J."/>
            <person name="Triplett B.A."/>
        </authorList>
    </citation>
    <scope>NUCLEOTIDE SEQUENCE [LARGE SCALE GENOMIC DNA]</scope>
    <source>
        <strain evidence="1 2">CGMCC 4.2132</strain>
    </source>
</reference>
<sequence length="196" mass="21447">MAGPALVLLLMERRERSDFADFVPWLKTFCSPIEVTDDGSLDFWVRDPSFLGAPVTLDDTGFPGFHLSQDAEFGADGGEYSAFTPQPVQGLLLYANASGHINHLLLGYLALAMAHRLGALIEFDGLLGYGHRLLELGAESGDHRAEAWQLVSSLPGVIKEVSWGTPDDDEGQGWFHVGDAEFLAAWLAHPEFHLIK</sequence>